<evidence type="ECO:0000313" key="1">
    <source>
        <dbReference type="EMBL" id="KAG8056421.1"/>
    </source>
</evidence>
<dbReference type="Proteomes" id="UP000729402">
    <property type="component" value="Unassembled WGS sequence"/>
</dbReference>
<sequence>MATGCESRASSLASARRKALVVTVPALVTPLLRWPAAHGDAVAPCGAGTAASVRKFATTPPPFLLSVVDLVLNVVLKVSNRYAKLQSTGAK</sequence>
<dbReference type="AlphaFoldDB" id="A0A8J5SEZ2"/>
<name>A0A8J5SEZ2_ZIZPA</name>
<protein>
    <submittedName>
        <fullName evidence="1">Uncharacterized protein</fullName>
    </submittedName>
</protein>
<reference evidence="1" key="1">
    <citation type="journal article" date="2021" name="bioRxiv">
        <title>Whole Genome Assembly and Annotation of Northern Wild Rice, Zizania palustris L., Supports a Whole Genome Duplication in the Zizania Genus.</title>
        <authorList>
            <person name="Haas M."/>
            <person name="Kono T."/>
            <person name="Macchietto M."/>
            <person name="Millas R."/>
            <person name="McGilp L."/>
            <person name="Shao M."/>
            <person name="Duquette J."/>
            <person name="Hirsch C.N."/>
            <person name="Kimball J."/>
        </authorList>
    </citation>
    <scope>NUCLEOTIDE SEQUENCE</scope>
    <source>
        <tissue evidence="1">Fresh leaf tissue</tissue>
    </source>
</reference>
<comment type="caution">
    <text evidence="1">The sequence shown here is derived from an EMBL/GenBank/DDBJ whole genome shotgun (WGS) entry which is preliminary data.</text>
</comment>
<reference evidence="1" key="2">
    <citation type="submission" date="2021-02" db="EMBL/GenBank/DDBJ databases">
        <authorList>
            <person name="Kimball J.A."/>
            <person name="Haas M.W."/>
            <person name="Macchietto M."/>
            <person name="Kono T."/>
            <person name="Duquette J."/>
            <person name="Shao M."/>
        </authorList>
    </citation>
    <scope>NUCLEOTIDE SEQUENCE</scope>
    <source>
        <tissue evidence="1">Fresh leaf tissue</tissue>
    </source>
</reference>
<accession>A0A8J5SEZ2</accession>
<gene>
    <name evidence="1" type="ORF">GUJ93_ZPchr0002g23345</name>
</gene>
<dbReference type="EMBL" id="JAAALK010000287">
    <property type="protein sequence ID" value="KAG8056421.1"/>
    <property type="molecule type" value="Genomic_DNA"/>
</dbReference>
<organism evidence="1 2">
    <name type="scientific">Zizania palustris</name>
    <name type="common">Northern wild rice</name>
    <dbReference type="NCBI Taxonomy" id="103762"/>
    <lineage>
        <taxon>Eukaryota</taxon>
        <taxon>Viridiplantae</taxon>
        <taxon>Streptophyta</taxon>
        <taxon>Embryophyta</taxon>
        <taxon>Tracheophyta</taxon>
        <taxon>Spermatophyta</taxon>
        <taxon>Magnoliopsida</taxon>
        <taxon>Liliopsida</taxon>
        <taxon>Poales</taxon>
        <taxon>Poaceae</taxon>
        <taxon>BOP clade</taxon>
        <taxon>Oryzoideae</taxon>
        <taxon>Oryzeae</taxon>
        <taxon>Zizaniinae</taxon>
        <taxon>Zizania</taxon>
    </lineage>
</organism>
<proteinExistence type="predicted"/>
<keyword evidence="2" id="KW-1185">Reference proteome</keyword>
<evidence type="ECO:0000313" key="2">
    <source>
        <dbReference type="Proteomes" id="UP000729402"/>
    </source>
</evidence>